<feature type="compositionally biased region" description="Polar residues" evidence="1">
    <location>
        <begin position="32"/>
        <end position="47"/>
    </location>
</feature>
<evidence type="ECO:0000256" key="1">
    <source>
        <dbReference type="SAM" id="MobiDB-lite"/>
    </source>
</evidence>
<feature type="compositionally biased region" description="Pro residues" evidence="1">
    <location>
        <begin position="704"/>
        <end position="744"/>
    </location>
</feature>
<feature type="compositionally biased region" description="Polar residues" evidence="1">
    <location>
        <begin position="675"/>
        <end position="686"/>
    </location>
</feature>
<dbReference type="Proteomes" id="UP000054383">
    <property type="component" value="Unassembled WGS sequence"/>
</dbReference>
<dbReference type="STRING" id="28573.A0A0U1M3W1"/>
<feature type="region of interest" description="Disordered" evidence="1">
    <location>
        <begin position="19"/>
        <end position="47"/>
    </location>
</feature>
<feature type="compositionally biased region" description="Pro residues" evidence="1">
    <location>
        <begin position="789"/>
        <end position="798"/>
    </location>
</feature>
<feature type="compositionally biased region" description="Basic and acidic residues" evidence="1">
    <location>
        <begin position="631"/>
        <end position="654"/>
    </location>
</feature>
<gene>
    <name evidence="2" type="ORF">PISL3812_07288</name>
</gene>
<keyword evidence="3" id="KW-1185">Reference proteome</keyword>
<feature type="compositionally biased region" description="Low complexity" evidence="1">
    <location>
        <begin position="523"/>
        <end position="534"/>
    </location>
</feature>
<dbReference type="OrthoDB" id="4115400at2759"/>
<feature type="compositionally biased region" description="Polar residues" evidence="1">
    <location>
        <begin position="753"/>
        <end position="763"/>
    </location>
</feature>
<feature type="compositionally biased region" description="Polar residues" evidence="1">
    <location>
        <begin position="500"/>
        <end position="518"/>
    </location>
</feature>
<dbReference type="EMBL" id="CVMT01000007">
    <property type="protein sequence ID" value="CRG90245.1"/>
    <property type="molecule type" value="Genomic_DNA"/>
</dbReference>
<feature type="compositionally biased region" description="Low complexity" evidence="1">
    <location>
        <begin position="560"/>
        <end position="578"/>
    </location>
</feature>
<sequence length="846" mass="91788">MDDDKSISLGWANESKLSAEVKRRFSEPDTKALTTPSADGSLSPSSTVNTQIKCNWCSKNFDAPGKGAKSAYEALDKHLAAAHPDQQSATSLSSFDGAAEEEQLVDEAAIEADDEVNDHESPLDATNTAIPTASATDFDDLTPDVDSLPLLGTEANKDLQTKLHGVVRQKRHAFLEDRLNTYWNIHDAPAFSTGYDNETANLEHMWDYVYQLKKKTLNKNGAADNIPPRPSPYQCSKVDKGDFLKLTAVENFLEPLKNFESMPTDELHVMAANIAHALKSWQDEWLAIEKLGKTINGRSAKKSANPRALDPPDVFRDKREATLYGYKYDPTIHDPKKRDAKKDSLFRVQDPFIQGGFRPTAAQLRKMQVEAGSNNPNPDGFKTMQKYGQEWAPKFQDPPLHRFDGGMMMTRKRKVPQSEVAALKQMSGNDSATPAGDSDADGRPYKRATRSIKVVDPPQVKTAPPSPGPRGRGRGGRGGRGRGGTSRGGQPGHSNLAHIASSTAITEPQADATVSNNGLEAGSARSRTMTSTPPSETPTPRQPSVASGQGQANIAPAPKPALAPATPGAPPALAALPPNLVQPGEVVDPDELNRRRLIAKSKNPRRTQAMLDHWKRFNSEGRTRNPKRTKAQIEADKRAESERRAHDPPKEPTKIRKRKTTTVPATDNLAGAQVRASSSSGPTMSLQPAPIQPAVAPLPISTAAPPPTAISLPPPNFSSAPPAPQSPQRLPPHNPVPPPPPSARPLPSVLPSIESSVGHSAWNNPPPRYYQYPLPNMLPGYTPYNQQPQFPPPPPPPHGGFQLPRHDPGPPADTRPPNPPPYGYDAPPPHIHNRPHMPPPQGERRP</sequence>
<feature type="region of interest" description="Disordered" evidence="1">
    <location>
        <begin position="426"/>
        <end position="846"/>
    </location>
</feature>
<organism evidence="2 3">
    <name type="scientific">Talaromyces islandicus</name>
    <name type="common">Penicillium islandicum</name>
    <dbReference type="NCBI Taxonomy" id="28573"/>
    <lineage>
        <taxon>Eukaryota</taxon>
        <taxon>Fungi</taxon>
        <taxon>Dikarya</taxon>
        <taxon>Ascomycota</taxon>
        <taxon>Pezizomycotina</taxon>
        <taxon>Eurotiomycetes</taxon>
        <taxon>Eurotiomycetidae</taxon>
        <taxon>Eurotiales</taxon>
        <taxon>Trichocomaceae</taxon>
        <taxon>Talaromyces</taxon>
        <taxon>Talaromyces sect. Islandici</taxon>
    </lineage>
</organism>
<evidence type="ECO:0000313" key="2">
    <source>
        <dbReference type="EMBL" id="CRG90245.1"/>
    </source>
</evidence>
<reference evidence="2 3" key="1">
    <citation type="submission" date="2015-04" db="EMBL/GenBank/DDBJ databases">
        <authorList>
            <person name="Syromyatnikov M.Y."/>
            <person name="Popov V.N."/>
        </authorList>
    </citation>
    <scope>NUCLEOTIDE SEQUENCE [LARGE SCALE GENOMIC DNA]</scope>
    <source>
        <strain evidence="2">WF-38-12</strain>
    </source>
</reference>
<protein>
    <submittedName>
        <fullName evidence="2">Uncharacterized protein</fullName>
    </submittedName>
</protein>
<feature type="compositionally biased region" description="Basic and acidic residues" evidence="1">
    <location>
        <begin position="612"/>
        <end position="623"/>
    </location>
</feature>
<dbReference type="AlphaFoldDB" id="A0A0U1M3W1"/>
<feature type="compositionally biased region" description="Gly residues" evidence="1">
    <location>
        <begin position="481"/>
        <end position="491"/>
    </location>
</feature>
<accession>A0A0U1M3W1</accession>
<feature type="compositionally biased region" description="Basic residues" evidence="1">
    <location>
        <begin position="595"/>
        <end position="605"/>
    </location>
</feature>
<proteinExistence type="predicted"/>
<dbReference type="PRINTS" id="PR01217">
    <property type="entry name" value="PRICHEXTENSN"/>
</dbReference>
<feature type="compositionally biased region" description="Pro residues" evidence="1">
    <location>
        <begin position="809"/>
        <end position="846"/>
    </location>
</feature>
<name>A0A0U1M3W1_TALIS</name>
<dbReference type="OMA" id="KAMLDHW"/>
<feature type="compositionally biased region" description="Basic residues" evidence="1">
    <location>
        <begin position="471"/>
        <end position="480"/>
    </location>
</feature>
<feature type="compositionally biased region" description="Basic and acidic residues" evidence="1">
    <location>
        <begin position="19"/>
        <end position="30"/>
    </location>
</feature>
<evidence type="ECO:0000313" key="3">
    <source>
        <dbReference type="Proteomes" id="UP000054383"/>
    </source>
</evidence>